<proteinExistence type="predicted"/>
<comment type="caution">
    <text evidence="1">The sequence shown here is derived from an EMBL/GenBank/DDBJ whole genome shotgun (WGS) entry which is preliminary data.</text>
</comment>
<evidence type="ECO:0000313" key="1">
    <source>
        <dbReference type="EMBL" id="KAK2171411.1"/>
    </source>
</evidence>
<organism evidence="1 2">
    <name type="scientific">Ridgeia piscesae</name>
    <name type="common">Tubeworm</name>
    <dbReference type="NCBI Taxonomy" id="27915"/>
    <lineage>
        <taxon>Eukaryota</taxon>
        <taxon>Metazoa</taxon>
        <taxon>Spiralia</taxon>
        <taxon>Lophotrochozoa</taxon>
        <taxon>Annelida</taxon>
        <taxon>Polychaeta</taxon>
        <taxon>Sedentaria</taxon>
        <taxon>Canalipalpata</taxon>
        <taxon>Sabellida</taxon>
        <taxon>Siboglinidae</taxon>
        <taxon>Ridgeia</taxon>
    </lineage>
</organism>
<accession>A0AAD9KHS4</accession>
<evidence type="ECO:0000313" key="2">
    <source>
        <dbReference type="Proteomes" id="UP001209878"/>
    </source>
</evidence>
<dbReference type="Proteomes" id="UP001209878">
    <property type="component" value="Unassembled WGS sequence"/>
</dbReference>
<evidence type="ECO:0008006" key="3">
    <source>
        <dbReference type="Google" id="ProtNLM"/>
    </source>
</evidence>
<dbReference type="AlphaFoldDB" id="A0AAD9KHS4"/>
<protein>
    <recommendedName>
        <fullName evidence="3">C2 domain-containing protein</fullName>
    </recommendedName>
</protein>
<dbReference type="EMBL" id="JAODUO010001069">
    <property type="protein sequence ID" value="KAK2171411.1"/>
    <property type="molecule type" value="Genomic_DNA"/>
</dbReference>
<sequence length="309" mass="35131">MDNDEDTLQFKHASLPTRQCRLRHLRGIAVRNLTLKGKRPLPGPLTQIQVFFTLHLTLQHPAFYTSTKMTGSLVCRDSISLGHLEQSCSSMFVNVAPESGGMKQSVVSLKQSVNPTWTSVALSAVGKEHNVDLAGKFVVVRVWQGWLDMVSLCIEWLVDLSQLVYLGEKIQREGSHFADNSLVFAMFEGYYGIRPQQVRNEDTCHKEHGHLSQRKWTLVTRKVDTCHKERGHLSRNVVTCHKERGPLSQGTMTLVTRNEDTCHKECRHLSQGMRTLVARNVDTCHKEHGHMSQGMWTHVTRNVDTCHKE</sequence>
<reference evidence="1" key="1">
    <citation type="journal article" date="2023" name="Mol. Biol. Evol.">
        <title>Third-Generation Sequencing Reveals the Adaptive Role of the Epigenome in Three Deep-Sea Polychaetes.</title>
        <authorList>
            <person name="Perez M."/>
            <person name="Aroh O."/>
            <person name="Sun Y."/>
            <person name="Lan Y."/>
            <person name="Juniper S.K."/>
            <person name="Young C.R."/>
            <person name="Angers B."/>
            <person name="Qian P.Y."/>
        </authorList>
    </citation>
    <scope>NUCLEOTIDE SEQUENCE</scope>
    <source>
        <strain evidence="1">R07B-5</strain>
    </source>
</reference>
<name>A0AAD9KHS4_RIDPI</name>
<gene>
    <name evidence="1" type="ORF">NP493_1071g00028</name>
</gene>
<keyword evidence="2" id="KW-1185">Reference proteome</keyword>